<comment type="caution">
    <text evidence="1">The sequence shown here is derived from an EMBL/GenBank/DDBJ whole genome shotgun (WGS) entry which is preliminary data.</text>
</comment>
<sequence length="54" mass="6046">MLRVRDTSNSTLWDALVWSGLAVIHRPGDGPVDVVDRTDEVRFGDDPDTDWSGF</sequence>
<gene>
    <name evidence="1" type="ORF">GGG17_05115</name>
</gene>
<organism evidence="1 2">
    <name type="scientific">Arsenicicoccus cauae</name>
    <dbReference type="NCBI Taxonomy" id="2663847"/>
    <lineage>
        <taxon>Bacteria</taxon>
        <taxon>Bacillati</taxon>
        <taxon>Actinomycetota</taxon>
        <taxon>Actinomycetes</taxon>
        <taxon>Micrococcales</taxon>
        <taxon>Intrasporangiaceae</taxon>
        <taxon>Arsenicicoccus</taxon>
    </lineage>
</organism>
<evidence type="ECO:0000313" key="1">
    <source>
        <dbReference type="EMBL" id="MTB71358.1"/>
    </source>
</evidence>
<dbReference type="Proteomes" id="UP000431092">
    <property type="component" value="Unassembled WGS sequence"/>
</dbReference>
<dbReference type="AlphaFoldDB" id="A0A6I3IAW1"/>
<dbReference type="EMBL" id="WLVL01000019">
    <property type="protein sequence ID" value="MTB71358.1"/>
    <property type="molecule type" value="Genomic_DNA"/>
</dbReference>
<dbReference type="RefSeq" id="WP_154592699.1">
    <property type="nucleotide sequence ID" value="NZ_WLVL01000019.1"/>
</dbReference>
<name>A0A6I3IAW1_9MICO</name>
<keyword evidence="2" id="KW-1185">Reference proteome</keyword>
<accession>A0A6I3IAW1</accession>
<protein>
    <submittedName>
        <fullName evidence="1">Uncharacterized protein</fullName>
    </submittedName>
</protein>
<proteinExistence type="predicted"/>
<reference evidence="1 2" key="1">
    <citation type="submission" date="2019-11" db="EMBL/GenBank/DDBJ databases">
        <title>Whole genome sequencing identifies a novel species of the genus Arsenicicoccus isolated from human blood.</title>
        <authorList>
            <person name="Jeong J.H."/>
            <person name="Kweon O.J."/>
            <person name="Kim H.R."/>
            <person name="Kim T.-H."/>
            <person name="Ha S.-M."/>
            <person name="Lee M.-K."/>
        </authorList>
    </citation>
    <scope>NUCLEOTIDE SEQUENCE [LARGE SCALE GENOMIC DNA]</scope>
    <source>
        <strain evidence="1 2">MKL-02</strain>
    </source>
</reference>
<evidence type="ECO:0000313" key="2">
    <source>
        <dbReference type="Proteomes" id="UP000431092"/>
    </source>
</evidence>